<gene>
    <name evidence="1" type="ORF">AQPE_3096</name>
</gene>
<organism evidence="1 2">
    <name type="scientific">Aquipluma nitroreducens</name>
    <dbReference type="NCBI Taxonomy" id="2010828"/>
    <lineage>
        <taxon>Bacteria</taxon>
        <taxon>Pseudomonadati</taxon>
        <taxon>Bacteroidota</taxon>
        <taxon>Bacteroidia</taxon>
        <taxon>Marinilabiliales</taxon>
        <taxon>Prolixibacteraceae</taxon>
        <taxon>Aquipluma</taxon>
    </lineage>
</organism>
<dbReference type="KEGG" id="anf:AQPE_3096"/>
<protein>
    <submittedName>
        <fullName evidence="1">Uncharacterized protein</fullName>
    </submittedName>
</protein>
<evidence type="ECO:0000313" key="1">
    <source>
        <dbReference type="EMBL" id="BBE18926.1"/>
    </source>
</evidence>
<proteinExistence type="predicted"/>
<dbReference type="EMBL" id="AP018694">
    <property type="protein sequence ID" value="BBE18926.1"/>
    <property type="molecule type" value="Genomic_DNA"/>
</dbReference>
<keyword evidence="2" id="KW-1185">Reference proteome</keyword>
<accession>A0A5K7SBU6</accession>
<name>A0A5K7SBU6_9BACT</name>
<reference evidence="1" key="1">
    <citation type="journal article" date="2020" name="Int. J. Syst. Evol. Microbiol.">
        <title>Aquipluma nitroreducens gen. nov. sp. nov., a novel facultatively anaerobic bacterium isolated from a freshwater lake.</title>
        <authorList>
            <person name="Watanabe M."/>
            <person name="Kojima H."/>
            <person name="Fukui M."/>
        </authorList>
    </citation>
    <scope>NUCLEOTIDE SEQUENCE</scope>
    <source>
        <strain evidence="1">MeG22</strain>
    </source>
</reference>
<evidence type="ECO:0000313" key="2">
    <source>
        <dbReference type="Proteomes" id="UP001193389"/>
    </source>
</evidence>
<dbReference type="Proteomes" id="UP001193389">
    <property type="component" value="Chromosome"/>
</dbReference>
<dbReference type="AlphaFoldDB" id="A0A5K7SBU6"/>
<sequence length="42" mass="5073">MYSVKYPFYADIFVSKRHEPLDNGQFIRNKDMPLVLELLQKK</sequence>